<accession>A0A6G0VYN5</accession>
<evidence type="ECO:0000313" key="3">
    <source>
        <dbReference type="Proteomes" id="UP000478052"/>
    </source>
</evidence>
<proteinExistence type="predicted"/>
<dbReference type="EMBL" id="VUJU01010293">
    <property type="protein sequence ID" value="KAF0714899.1"/>
    <property type="molecule type" value="Genomic_DNA"/>
</dbReference>
<evidence type="ECO:0000313" key="2">
    <source>
        <dbReference type="EMBL" id="KAF0714899.1"/>
    </source>
</evidence>
<dbReference type="PANTHER" id="PTHR31511:SF12">
    <property type="entry name" value="RHO TERMINATION FACTOR N-TERMINAL DOMAIN-CONTAINING PROTEIN"/>
    <property type="match status" value="1"/>
</dbReference>
<feature type="region of interest" description="Disordered" evidence="1">
    <location>
        <begin position="107"/>
        <end position="129"/>
    </location>
</feature>
<dbReference type="InterPro" id="IPR043502">
    <property type="entry name" value="DNA/RNA_pol_sf"/>
</dbReference>
<evidence type="ECO:0000256" key="1">
    <source>
        <dbReference type="SAM" id="MobiDB-lite"/>
    </source>
</evidence>
<organism evidence="2 3">
    <name type="scientific">Aphis craccivora</name>
    <name type="common">Cowpea aphid</name>
    <dbReference type="NCBI Taxonomy" id="307492"/>
    <lineage>
        <taxon>Eukaryota</taxon>
        <taxon>Metazoa</taxon>
        <taxon>Ecdysozoa</taxon>
        <taxon>Arthropoda</taxon>
        <taxon>Hexapoda</taxon>
        <taxon>Insecta</taxon>
        <taxon>Pterygota</taxon>
        <taxon>Neoptera</taxon>
        <taxon>Paraneoptera</taxon>
        <taxon>Hemiptera</taxon>
        <taxon>Sternorrhyncha</taxon>
        <taxon>Aphidomorpha</taxon>
        <taxon>Aphidoidea</taxon>
        <taxon>Aphididae</taxon>
        <taxon>Aphidini</taxon>
        <taxon>Aphis</taxon>
        <taxon>Aphis</taxon>
    </lineage>
</organism>
<dbReference type="GO" id="GO:0071897">
    <property type="term" value="P:DNA biosynthetic process"/>
    <property type="evidence" value="ECO:0007669"/>
    <property type="project" value="UniProtKB-ARBA"/>
</dbReference>
<keyword evidence="3" id="KW-1185">Reference proteome</keyword>
<reference evidence="2 3" key="1">
    <citation type="submission" date="2019-08" db="EMBL/GenBank/DDBJ databases">
        <title>Whole genome of Aphis craccivora.</title>
        <authorList>
            <person name="Voronova N.V."/>
            <person name="Shulinski R.S."/>
            <person name="Bandarenka Y.V."/>
            <person name="Zhorov D.G."/>
            <person name="Warner D."/>
        </authorList>
    </citation>
    <scope>NUCLEOTIDE SEQUENCE [LARGE SCALE GENOMIC DNA]</scope>
    <source>
        <strain evidence="2">180601</strain>
        <tissue evidence="2">Whole Body</tissue>
    </source>
</reference>
<sequence length="614" mass="69478">MSTIAGSSCHSSLYEHLTFAVRPLDIILHPILHVPPAQIVQPVTLIGQPERDSVIKFTPRIIQPVLPDVLTGGSNCLMMKFAGALNMMSDDEICMAAMENYEKEMQDNNTDSYTTSSVNGKRVSTANTSSAARSKKKSINFVQSPGFVEISTSKARTIKHPIKFNLKLEASYSRPSVPNSLENRAFKTSAVEIFAESDISVITQEAFVKLLNENETYESRGSGFTLESIDGLLLPKLFCGAHKPTFPEIPKEGKCDGTQFQKWKHTVRQPFVIYADFETLLVKTDEVKGGNTKIIHKHEAMSYGFLVKASEDVPTELIDEYEIPTVPAVVEVSWKIEKLMKTNIPLTMTENEEKTHQECTTCNLCKCILVSGEKVRDHNHLTGVYPYEYTDSWGKLDVTCLPRKEEFYSTLTESGIKEEDFKHAKTVWDHFKCKTLAYYYTAPGLSFDAILNYTDQKLELLSDYDMLLMFENRIRGGLVQASMRYAKANNLKSPNSDETKDKSWLVYQDCDNNLYGYAMSEYMPYSSFNWVAPNLDDLSELTPKSARGRVYEVDISYPQHLHDKHNDLPFLPQNSVPSGSKVRKLIATFERSPVGLACRVYPVQHRDEEEGQER</sequence>
<comment type="caution">
    <text evidence="2">The sequence shown here is derived from an EMBL/GenBank/DDBJ whole genome shotgun (WGS) entry which is preliminary data.</text>
</comment>
<feature type="non-terminal residue" evidence="2">
    <location>
        <position position="614"/>
    </location>
</feature>
<name>A0A6G0VYN5_APHCR</name>
<dbReference type="SUPFAM" id="SSF56672">
    <property type="entry name" value="DNA/RNA polymerases"/>
    <property type="match status" value="1"/>
</dbReference>
<dbReference type="AlphaFoldDB" id="A0A6G0VYN5"/>
<gene>
    <name evidence="2" type="ORF">FWK35_00028393</name>
</gene>
<dbReference type="PANTHER" id="PTHR31511">
    <property type="entry name" value="PROTEIN CBG23764"/>
    <property type="match status" value="1"/>
</dbReference>
<dbReference type="Proteomes" id="UP000478052">
    <property type="component" value="Unassembled WGS sequence"/>
</dbReference>
<dbReference type="OrthoDB" id="414982at2759"/>
<protein>
    <submittedName>
        <fullName evidence="2">C2H2-type domain-containing protein</fullName>
    </submittedName>
</protein>